<dbReference type="GO" id="GO:0006400">
    <property type="term" value="P:tRNA modification"/>
    <property type="evidence" value="ECO:0007669"/>
    <property type="project" value="InterPro"/>
</dbReference>
<evidence type="ECO:0000313" key="1">
    <source>
        <dbReference type="EMBL" id="HGI87149.1"/>
    </source>
</evidence>
<accession>A0A7C4FGG7</accession>
<sequence>MPPEIVFGVPDVMIKLWEYMPSIKIMINSIRWRWDRPSVEAVWVDSGGYQIMIKGLKIDINEVIERYRKIDGDYFMSLDIPPHRFCQSSKELVEKNIKYFEYLYTKLEKNIVPVIHCYESTLLLDAIDVYKSYGVKVIAYGGAVPPSLAKGGKGSRTTPLIPLAIITKAFNGYVHVLGLGGTSVLYTALQNLRVASLDSSSWRVKAAYGKVIIPGRGERYVGNGSAKFGRKDLLPEDYDMLVKALEQTGFPYVNDVEVLLRTFRGRALINAWVVRYYPHVLEKTNGYTWIVSFAKKLSNMGVDELIALLDRRSKSLHKM</sequence>
<dbReference type="InterPro" id="IPR036511">
    <property type="entry name" value="TGT-like_sf"/>
</dbReference>
<dbReference type="SUPFAM" id="SSF51713">
    <property type="entry name" value="tRNA-guanine transglycosylase"/>
    <property type="match status" value="1"/>
</dbReference>
<dbReference type="Gene3D" id="3.20.20.105">
    <property type="entry name" value="Queuine tRNA-ribosyltransferase-like"/>
    <property type="match status" value="1"/>
</dbReference>
<proteinExistence type="predicted"/>
<name>A0A7C4FGG7_9CREN</name>
<comment type="caution">
    <text evidence="1">The sequence shown here is derived from an EMBL/GenBank/DDBJ whole genome shotgun (WGS) entry which is preliminary data.</text>
</comment>
<gene>
    <name evidence="1" type="ORF">ENV14_01945</name>
</gene>
<organism evidence="1">
    <name type="scientific">Ignisphaera aggregans</name>
    <dbReference type="NCBI Taxonomy" id="334771"/>
    <lineage>
        <taxon>Archaea</taxon>
        <taxon>Thermoproteota</taxon>
        <taxon>Thermoprotei</taxon>
        <taxon>Desulfurococcales</taxon>
        <taxon>Desulfurococcaceae</taxon>
        <taxon>Ignisphaera</taxon>
    </lineage>
</organism>
<reference evidence="1" key="1">
    <citation type="journal article" date="2020" name="mSystems">
        <title>Genome- and Community-Level Interaction Insights into Carbon Utilization and Element Cycling Functions of Hydrothermarchaeota in Hydrothermal Sediment.</title>
        <authorList>
            <person name="Zhou Z."/>
            <person name="Liu Y."/>
            <person name="Xu W."/>
            <person name="Pan J."/>
            <person name="Luo Z.H."/>
            <person name="Li M."/>
        </authorList>
    </citation>
    <scope>NUCLEOTIDE SEQUENCE [LARGE SCALE GENOMIC DNA]</scope>
    <source>
        <strain evidence="1">SpSt-732</strain>
    </source>
</reference>
<dbReference type="EMBL" id="DTFF01000014">
    <property type="protein sequence ID" value="HGI87149.1"/>
    <property type="molecule type" value="Genomic_DNA"/>
</dbReference>
<dbReference type="AlphaFoldDB" id="A0A7C4FGG7"/>
<evidence type="ECO:0008006" key="2">
    <source>
        <dbReference type="Google" id="ProtNLM"/>
    </source>
</evidence>
<protein>
    <recommendedName>
        <fullName evidence="2">tRNA-ribosyltransferase</fullName>
    </recommendedName>
</protein>